<name>A0A856M8F9_9CYAN</name>
<evidence type="ECO:0000313" key="1">
    <source>
        <dbReference type="EMBL" id="QDL06674.1"/>
    </source>
</evidence>
<proteinExistence type="predicted"/>
<dbReference type="KEGG" id="bsen:DP114_00990"/>
<keyword evidence="2" id="KW-1185">Reference proteome</keyword>
<sequence>MSDNLSLPAFELNRTVLPTHLGYLKNALKSKQKHRANQESTYLVGAIPTIRETESISKDWGKDLEIGLDKVQHWIKKNL</sequence>
<gene>
    <name evidence="1" type="ORF">DP114_00990</name>
</gene>
<reference evidence="1 2" key="1">
    <citation type="submission" date="2018-06" db="EMBL/GenBank/DDBJ databases">
        <title>Comparative genomics of Brasilonema spp. strains.</title>
        <authorList>
            <person name="Alvarenga D.O."/>
            <person name="Fiore M.F."/>
            <person name="Varani A.M."/>
        </authorList>
    </citation>
    <scope>NUCLEOTIDE SEQUENCE [LARGE SCALE GENOMIC DNA]</scope>
    <source>
        <strain evidence="1 2">CENA114</strain>
    </source>
</reference>
<organism evidence="1 2">
    <name type="scientific">Brasilonema sennae CENA114</name>
    <dbReference type="NCBI Taxonomy" id="415709"/>
    <lineage>
        <taxon>Bacteria</taxon>
        <taxon>Bacillati</taxon>
        <taxon>Cyanobacteriota</taxon>
        <taxon>Cyanophyceae</taxon>
        <taxon>Nostocales</taxon>
        <taxon>Scytonemataceae</taxon>
        <taxon>Brasilonema</taxon>
        <taxon>Bromeliae group (in: Brasilonema)</taxon>
    </lineage>
</organism>
<protein>
    <submittedName>
        <fullName evidence="1">Uncharacterized protein</fullName>
    </submittedName>
</protein>
<accession>A0A856M8F9</accession>
<evidence type="ECO:0000313" key="2">
    <source>
        <dbReference type="Proteomes" id="UP000503129"/>
    </source>
</evidence>
<dbReference type="AlphaFoldDB" id="A0A856M8F9"/>
<dbReference type="Proteomes" id="UP000503129">
    <property type="component" value="Chromosome"/>
</dbReference>
<dbReference type="EMBL" id="CP030118">
    <property type="protein sequence ID" value="QDL06674.1"/>
    <property type="molecule type" value="Genomic_DNA"/>
</dbReference>